<dbReference type="VEuPathDB" id="FungiDB:I303_06628"/>
<evidence type="ECO:0000313" key="3">
    <source>
        <dbReference type="EMBL" id="WWC64616.1"/>
    </source>
</evidence>
<reference evidence="2" key="1">
    <citation type="submission" date="2013-07" db="EMBL/GenBank/DDBJ databases">
        <title>The Genome Sequence of Cryptococcus dejecticola CBS10117.</title>
        <authorList>
            <consortium name="The Broad Institute Genome Sequencing Platform"/>
            <person name="Cuomo C."/>
            <person name="Litvintseva A."/>
            <person name="Chen Y."/>
            <person name="Heitman J."/>
            <person name="Sun S."/>
            <person name="Springer D."/>
            <person name="Dromer F."/>
            <person name="Young S.K."/>
            <person name="Zeng Q."/>
            <person name="Gargeya S."/>
            <person name="Fitzgerald M."/>
            <person name="Abouelleil A."/>
            <person name="Alvarado L."/>
            <person name="Berlin A.M."/>
            <person name="Chapman S.B."/>
            <person name="Dewar J."/>
            <person name="Goldberg J."/>
            <person name="Griggs A."/>
            <person name="Gujja S."/>
            <person name="Hansen M."/>
            <person name="Howarth C."/>
            <person name="Imamovic A."/>
            <person name="Larimer J."/>
            <person name="McCowan C."/>
            <person name="Murphy C."/>
            <person name="Pearson M."/>
            <person name="Priest M."/>
            <person name="Roberts A."/>
            <person name="Saif S."/>
            <person name="Shea T."/>
            <person name="Sykes S."/>
            <person name="Wortman J."/>
            <person name="Nusbaum C."/>
            <person name="Birren B."/>
        </authorList>
    </citation>
    <scope>NUCLEOTIDE SEQUENCE [LARGE SCALE GENOMIC DNA]</scope>
    <source>
        <strain evidence="2">CBS 10117</strain>
    </source>
</reference>
<proteinExistence type="predicted"/>
<dbReference type="KEGG" id="kdj:28970327"/>
<keyword evidence="4" id="KW-1185">Reference proteome</keyword>
<sequence>MTQEKDWSLFEAYPNGRQYRVGQKDVDYYTHEEGENITMPSDGISRSFAQESITLLRPETSFEGKLTAQDLDAYITNCLTNDDVLNPGWLRNVAILPSPHTTSNEAGGIRIDEDALEMLKKKYGTTDIILDHALAFTLTSPFEARARDDAPVIHKASFSDHHKPGPYIVSTSNDQNGQGQLDLQQAYRAYSDTNEAFSIATLPSKKQPGSHTP</sequence>
<evidence type="ECO:0000313" key="4">
    <source>
        <dbReference type="Proteomes" id="UP000078595"/>
    </source>
</evidence>
<name>A0A1A5ZZ37_9TREE</name>
<dbReference type="Pfam" id="PF26053">
    <property type="entry name" value="DUF8016"/>
    <property type="match status" value="1"/>
</dbReference>
<dbReference type="GeneID" id="28970327"/>
<dbReference type="Proteomes" id="UP000078595">
    <property type="component" value="Chromosome 9"/>
</dbReference>
<reference evidence="3" key="2">
    <citation type="submission" date="2013-07" db="EMBL/GenBank/DDBJ databases">
        <authorList>
            <consortium name="The Broad Institute Genome Sequencing Platform"/>
            <person name="Cuomo C."/>
            <person name="Litvintseva A."/>
            <person name="Chen Y."/>
            <person name="Heitman J."/>
            <person name="Sun S."/>
            <person name="Springer D."/>
            <person name="Dromer F."/>
            <person name="Young S.K."/>
            <person name="Zeng Q."/>
            <person name="Gargeya S."/>
            <person name="Fitzgerald M."/>
            <person name="Abouelleil A."/>
            <person name="Alvarado L."/>
            <person name="Berlin A.M."/>
            <person name="Chapman S.B."/>
            <person name="Dewar J."/>
            <person name="Goldberg J."/>
            <person name="Griggs A."/>
            <person name="Gujja S."/>
            <person name="Hansen M."/>
            <person name="Howarth C."/>
            <person name="Imamovic A."/>
            <person name="Larimer J."/>
            <person name="McCowan C."/>
            <person name="Murphy C."/>
            <person name="Pearson M."/>
            <person name="Priest M."/>
            <person name="Roberts A."/>
            <person name="Saif S."/>
            <person name="Shea T."/>
            <person name="Sykes S."/>
            <person name="Wortman J."/>
            <person name="Nusbaum C."/>
            <person name="Birren B."/>
        </authorList>
    </citation>
    <scope>NUCLEOTIDE SEQUENCE</scope>
    <source>
        <strain evidence="3">CBS 10117</strain>
    </source>
</reference>
<evidence type="ECO:0000313" key="2">
    <source>
        <dbReference type="EMBL" id="OBR83069.1"/>
    </source>
</evidence>
<protein>
    <recommendedName>
        <fullName evidence="1">Scytalone dehydratase-like protein Arp1 N-terminal domain-containing protein</fullName>
    </recommendedName>
</protein>
<dbReference type="InterPro" id="IPR058329">
    <property type="entry name" value="Arp1_N"/>
</dbReference>
<feature type="domain" description="Scytalone dehydratase-like protein Arp1 N-terminal" evidence="1">
    <location>
        <begin position="64"/>
        <end position="175"/>
    </location>
</feature>
<dbReference type="EMBL" id="CP144538">
    <property type="protein sequence ID" value="WWC64616.1"/>
    <property type="molecule type" value="Genomic_DNA"/>
</dbReference>
<accession>A0A1A5ZZ37</accession>
<organism evidence="2">
    <name type="scientific">Kwoniella dejecticola CBS 10117</name>
    <dbReference type="NCBI Taxonomy" id="1296121"/>
    <lineage>
        <taxon>Eukaryota</taxon>
        <taxon>Fungi</taxon>
        <taxon>Dikarya</taxon>
        <taxon>Basidiomycota</taxon>
        <taxon>Agaricomycotina</taxon>
        <taxon>Tremellomycetes</taxon>
        <taxon>Tremellales</taxon>
        <taxon>Cryptococcaceae</taxon>
        <taxon>Kwoniella</taxon>
    </lineage>
</organism>
<dbReference type="AlphaFoldDB" id="A0A1A5ZZ37"/>
<gene>
    <name evidence="2" type="ORF">I303_06628</name>
    <name evidence="3" type="ORF">I303_107227</name>
</gene>
<evidence type="ECO:0000259" key="1">
    <source>
        <dbReference type="Pfam" id="PF26053"/>
    </source>
</evidence>
<dbReference type="RefSeq" id="XP_018260911.1">
    <property type="nucleotide sequence ID" value="XM_018409908.1"/>
</dbReference>
<dbReference type="EMBL" id="KI894034">
    <property type="protein sequence ID" value="OBR83069.1"/>
    <property type="molecule type" value="Genomic_DNA"/>
</dbReference>
<reference evidence="3" key="3">
    <citation type="submission" date="2024-02" db="EMBL/GenBank/DDBJ databases">
        <title>Comparative genomics of Cryptococcus and Kwoniella reveals pathogenesis evolution and contrasting modes of karyotype evolution via chromosome fusion or intercentromeric recombination.</title>
        <authorList>
            <person name="Coelho M.A."/>
            <person name="David-Palma M."/>
            <person name="Shea T."/>
            <person name="Bowers K."/>
            <person name="McGinley-Smith S."/>
            <person name="Mohammad A.W."/>
            <person name="Gnirke A."/>
            <person name="Yurkov A.M."/>
            <person name="Nowrousian M."/>
            <person name="Sun S."/>
            <person name="Cuomo C.A."/>
            <person name="Heitman J."/>
        </authorList>
    </citation>
    <scope>NUCLEOTIDE SEQUENCE</scope>
    <source>
        <strain evidence="3">CBS 10117</strain>
    </source>
</reference>